<evidence type="ECO:0000313" key="2">
    <source>
        <dbReference type="Proteomes" id="UP000030643"/>
    </source>
</evidence>
<dbReference type="AlphaFoldDB" id="A0A069CU52"/>
<reference evidence="2" key="1">
    <citation type="journal article" date="2014" name="Genome Announc.">
        <title>Draft genome sequence of Weissella oryzae SG25T, isolated from fermented rice grains.</title>
        <authorList>
            <person name="Tanizawa Y."/>
            <person name="Fujisawa T."/>
            <person name="Mochizuki T."/>
            <person name="Kaminuma E."/>
            <person name="Suzuki Y."/>
            <person name="Nakamura Y."/>
            <person name="Tohno M."/>
        </authorList>
    </citation>
    <scope>NUCLEOTIDE SEQUENCE [LARGE SCALE GENOMIC DNA]</scope>
    <source>
        <strain evidence="2">DSM 25784 / JCM 18191 / LMG 30913 / SG25</strain>
    </source>
</reference>
<keyword evidence="2" id="KW-1185">Reference proteome</keyword>
<dbReference type="EMBL" id="DF820488">
    <property type="protein sequence ID" value="GAK30748.1"/>
    <property type="molecule type" value="Genomic_DNA"/>
</dbReference>
<proteinExistence type="predicted"/>
<protein>
    <submittedName>
        <fullName evidence="1">Putative tetratricopeptide TPR_1 repeat-containing protein</fullName>
    </submittedName>
</protein>
<accession>A0A069CU52</accession>
<dbReference type="RefSeq" id="WP_027698830.1">
    <property type="nucleotide sequence ID" value="NZ_DF820488.1"/>
</dbReference>
<organism evidence="1 2">
    <name type="scientific">Weissella oryzae (strain DSM 25784 / JCM 18191 / LMG 30913 / SG25)</name>
    <dbReference type="NCBI Taxonomy" id="1329250"/>
    <lineage>
        <taxon>Bacteria</taxon>
        <taxon>Bacillati</taxon>
        <taxon>Bacillota</taxon>
        <taxon>Bacilli</taxon>
        <taxon>Lactobacillales</taxon>
        <taxon>Lactobacillaceae</taxon>
        <taxon>Weissella</taxon>
    </lineage>
</organism>
<sequence>MAQDEDLMLQDLEVNLKDVVDQLTVTQASLDKISKTLSLVKTTYKNPKYEYLVHFWKVKGNIDMTLLEVNTLLTEL</sequence>
<dbReference type="STRING" id="1329250.WOSG25_050200"/>
<evidence type="ECO:0000313" key="1">
    <source>
        <dbReference type="EMBL" id="GAK30748.1"/>
    </source>
</evidence>
<gene>
    <name evidence="1" type="ORF">WOSG25_050200</name>
</gene>
<dbReference type="Proteomes" id="UP000030643">
    <property type="component" value="Unassembled WGS sequence"/>
</dbReference>
<name>A0A069CU52_WEIOS</name>